<evidence type="ECO:0000313" key="6">
    <source>
        <dbReference type="EMBL" id="ACU89874.1"/>
    </source>
</evidence>
<keyword evidence="3" id="KW-0732">Signal</keyword>
<dbReference type="GO" id="GO:1990281">
    <property type="term" value="C:efflux pump complex"/>
    <property type="evidence" value="ECO:0007669"/>
    <property type="project" value="TreeGrafter"/>
</dbReference>
<feature type="domain" description="YknX-like C-terminal permuted SH3-like" evidence="5">
    <location>
        <begin position="287"/>
        <end position="353"/>
    </location>
</feature>
<gene>
    <name evidence="6" type="ordered locus">Dbac_1783</name>
</gene>
<feature type="coiled-coil region" evidence="2">
    <location>
        <begin position="130"/>
        <end position="164"/>
    </location>
</feature>
<dbReference type="Proteomes" id="UP000002216">
    <property type="component" value="Chromosome"/>
</dbReference>
<feature type="domain" description="CusB-like beta-barrel" evidence="4">
    <location>
        <begin position="206"/>
        <end position="276"/>
    </location>
</feature>
<dbReference type="Gene3D" id="2.40.420.20">
    <property type="match status" value="1"/>
</dbReference>
<feature type="signal peptide" evidence="3">
    <location>
        <begin position="1"/>
        <end position="24"/>
    </location>
</feature>
<dbReference type="PANTHER" id="PTHR30469:SF15">
    <property type="entry name" value="HLYD FAMILY OF SECRETION PROTEINS"/>
    <property type="match status" value="1"/>
</dbReference>
<dbReference type="eggNOG" id="COG0845">
    <property type="taxonomic scope" value="Bacteria"/>
</dbReference>
<dbReference type="Gene3D" id="2.40.30.170">
    <property type="match status" value="1"/>
</dbReference>
<feature type="chain" id="PRO_5002978015" evidence="3">
    <location>
        <begin position="25"/>
        <end position="354"/>
    </location>
</feature>
<organism evidence="6 7">
    <name type="scientific">Desulfomicrobium baculatum (strain DSM 4028 / VKM B-1378 / X)</name>
    <name type="common">Desulfovibrio baculatus</name>
    <dbReference type="NCBI Taxonomy" id="525897"/>
    <lineage>
        <taxon>Bacteria</taxon>
        <taxon>Pseudomonadati</taxon>
        <taxon>Thermodesulfobacteriota</taxon>
        <taxon>Desulfovibrionia</taxon>
        <taxon>Desulfovibrionales</taxon>
        <taxon>Desulfomicrobiaceae</taxon>
        <taxon>Desulfomicrobium</taxon>
    </lineage>
</organism>
<evidence type="ECO:0000256" key="2">
    <source>
        <dbReference type="SAM" id="Coils"/>
    </source>
</evidence>
<dbReference type="OrthoDB" id="9800209at2"/>
<keyword evidence="7" id="KW-1185">Reference proteome</keyword>
<dbReference type="KEGG" id="dba:Dbac_1783"/>
<keyword evidence="2" id="KW-0175">Coiled coil</keyword>
<dbReference type="SUPFAM" id="SSF111369">
    <property type="entry name" value="HlyD-like secretion proteins"/>
    <property type="match status" value="1"/>
</dbReference>
<dbReference type="NCBIfam" id="TIGR01730">
    <property type="entry name" value="RND_mfp"/>
    <property type="match status" value="1"/>
</dbReference>
<dbReference type="Gene3D" id="1.10.287.470">
    <property type="entry name" value="Helix hairpin bin"/>
    <property type="match status" value="1"/>
</dbReference>
<dbReference type="InterPro" id="IPR006143">
    <property type="entry name" value="RND_pump_MFP"/>
</dbReference>
<dbReference type="Pfam" id="PF25954">
    <property type="entry name" value="Beta-barrel_RND_2"/>
    <property type="match status" value="1"/>
</dbReference>
<dbReference type="HOGENOM" id="CLU_018816_1_2_7"/>
<dbReference type="EMBL" id="CP001629">
    <property type="protein sequence ID" value="ACU89874.1"/>
    <property type="molecule type" value="Genomic_DNA"/>
</dbReference>
<evidence type="ECO:0000313" key="7">
    <source>
        <dbReference type="Proteomes" id="UP000002216"/>
    </source>
</evidence>
<name>C7LW56_DESBD</name>
<dbReference type="STRING" id="525897.Dbac_1783"/>
<evidence type="ECO:0000259" key="4">
    <source>
        <dbReference type="Pfam" id="PF25954"/>
    </source>
</evidence>
<comment type="similarity">
    <text evidence="1">Belongs to the membrane fusion protein (MFP) (TC 8.A.1) family.</text>
</comment>
<proteinExistence type="inferred from homology"/>
<dbReference type="PANTHER" id="PTHR30469">
    <property type="entry name" value="MULTIDRUG RESISTANCE PROTEIN MDTA"/>
    <property type="match status" value="1"/>
</dbReference>
<dbReference type="FunFam" id="2.40.30.170:FF:000010">
    <property type="entry name" value="Efflux RND transporter periplasmic adaptor subunit"/>
    <property type="match status" value="1"/>
</dbReference>
<protein>
    <submittedName>
        <fullName evidence="6">Efflux transporter, RND family, MFP subunit</fullName>
    </submittedName>
</protein>
<accession>C7LW56</accession>
<reference evidence="6 7" key="1">
    <citation type="journal article" date="2009" name="Stand. Genomic Sci.">
        <title>Complete genome sequence of Desulfomicrobium baculatum type strain (X).</title>
        <authorList>
            <person name="Copeland A."/>
            <person name="Spring S."/>
            <person name="Goker M."/>
            <person name="Schneider S."/>
            <person name="Lapidus A."/>
            <person name="Del Rio T.G."/>
            <person name="Tice H."/>
            <person name="Cheng J.F."/>
            <person name="Chen F."/>
            <person name="Nolan M."/>
            <person name="Bruce D."/>
            <person name="Goodwin L."/>
            <person name="Pitluck S."/>
            <person name="Ivanova N."/>
            <person name="Mavrommatis K."/>
            <person name="Ovchinnikova G."/>
            <person name="Pati A."/>
            <person name="Chen A."/>
            <person name="Palaniappan K."/>
            <person name="Land M."/>
            <person name="Hauser L."/>
            <person name="Chang Y.J."/>
            <person name="Jeffries C.C."/>
            <person name="Meincke L."/>
            <person name="Sims D."/>
            <person name="Brettin T."/>
            <person name="Detter J.C."/>
            <person name="Han C."/>
            <person name="Chain P."/>
            <person name="Bristow J."/>
            <person name="Eisen J.A."/>
            <person name="Markowitz V."/>
            <person name="Hugenholtz P."/>
            <person name="Kyrpides N.C."/>
            <person name="Klenk H.P."/>
            <person name="Lucas S."/>
        </authorList>
    </citation>
    <scope>NUCLEOTIDE SEQUENCE [LARGE SCALE GENOMIC DNA]</scope>
    <source>
        <strain evidence="7">DSM 4028 / VKM B-1378 / X</strain>
    </source>
</reference>
<dbReference type="Gene3D" id="2.40.50.100">
    <property type="match status" value="1"/>
</dbReference>
<dbReference type="RefSeq" id="WP_015773965.1">
    <property type="nucleotide sequence ID" value="NC_013173.1"/>
</dbReference>
<evidence type="ECO:0000259" key="5">
    <source>
        <dbReference type="Pfam" id="PF25989"/>
    </source>
</evidence>
<sequence length="354" mass="38099">MNMVWGKNLFLGLVLCLGVFSAGCSDGPADSPVSNASEPARPAYVVNVLTEEVKAVTMRDILVLPGETEALHDVRLAAQRGGVVEWVGVTEGSAVRTGDHVARIDLSALGAARDRARANVQLADDQLRRRQALHAQGVLAREELDQARNELTSARTRLRETEVEYEYGTVASTLEGVVNKVHVDPGEFVAEGGPVADIVNVATMRINFSVPEGDVRFLAKGQEVTVLVDTYPEGRWTGTIDFVAWKADSATRTFQVRVVVDNEGGMIRPGMIARGAFLRRLIEGAVTAPLFTVQDKGGERIIFVEQGGVARARTVKLGIIEGDRVQVLEGLAAGDRLIVAGHAEVEDGTQVNVR</sequence>
<dbReference type="PROSITE" id="PS51257">
    <property type="entry name" value="PROKAR_LIPOPROTEIN"/>
    <property type="match status" value="1"/>
</dbReference>
<evidence type="ECO:0000256" key="1">
    <source>
        <dbReference type="ARBA" id="ARBA00009477"/>
    </source>
</evidence>
<dbReference type="AlphaFoldDB" id="C7LW56"/>
<dbReference type="GO" id="GO:0015562">
    <property type="term" value="F:efflux transmembrane transporter activity"/>
    <property type="evidence" value="ECO:0007669"/>
    <property type="project" value="TreeGrafter"/>
</dbReference>
<dbReference type="InterPro" id="IPR058637">
    <property type="entry name" value="YknX-like_C"/>
</dbReference>
<dbReference type="Pfam" id="PF25989">
    <property type="entry name" value="YknX_C"/>
    <property type="match status" value="1"/>
</dbReference>
<evidence type="ECO:0000256" key="3">
    <source>
        <dbReference type="SAM" id="SignalP"/>
    </source>
</evidence>
<dbReference type="InterPro" id="IPR058792">
    <property type="entry name" value="Beta-barrel_RND_2"/>
</dbReference>